<accession>A0ACB5T616</accession>
<dbReference type="EMBL" id="BSXS01003873">
    <property type="protein sequence ID" value="GME82094.1"/>
    <property type="molecule type" value="Genomic_DNA"/>
</dbReference>
<keyword evidence="2" id="KW-1185">Reference proteome</keyword>
<dbReference type="Proteomes" id="UP001165064">
    <property type="component" value="Unassembled WGS sequence"/>
</dbReference>
<comment type="caution">
    <text evidence="1">The sequence shown here is derived from an EMBL/GenBank/DDBJ whole genome shotgun (WGS) entry which is preliminary data.</text>
</comment>
<name>A0ACB5T616_AMBMO</name>
<proteinExistence type="predicted"/>
<evidence type="ECO:0000313" key="1">
    <source>
        <dbReference type="EMBL" id="GME82094.1"/>
    </source>
</evidence>
<reference evidence="1" key="1">
    <citation type="submission" date="2023-04" db="EMBL/GenBank/DDBJ databases">
        <title>Ambrosiozyma monospora NBRC 10751.</title>
        <authorList>
            <person name="Ichikawa N."/>
            <person name="Sato H."/>
            <person name="Tonouchi N."/>
        </authorList>
    </citation>
    <scope>NUCLEOTIDE SEQUENCE</scope>
    <source>
        <strain evidence="1">NBRC 10751</strain>
    </source>
</reference>
<protein>
    <submittedName>
        <fullName evidence="1">Unnamed protein product</fullName>
    </submittedName>
</protein>
<sequence>MRQSSILSIGLLLLARFTLCEEPVAAEAEQTVVAAGAEEVPSSSIEVVADEAATEEPAASEEESSTVEVVSEEPTTEAESATEKEAETETAETAAPEETKEAEGEAIPEGDPNNAFSFGNLVGFLQKKVGALKDN</sequence>
<gene>
    <name evidence="1" type="ORF">Amon02_000531300</name>
</gene>
<evidence type="ECO:0000313" key="2">
    <source>
        <dbReference type="Proteomes" id="UP001165064"/>
    </source>
</evidence>
<organism evidence="1 2">
    <name type="scientific">Ambrosiozyma monospora</name>
    <name type="common">Yeast</name>
    <name type="synonym">Endomycopsis monosporus</name>
    <dbReference type="NCBI Taxonomy" id="43982"/>
    <lineage>
        <taxon>Eukaryota</taxon>
        <taxon>Fungi</taxon>
        <taxon>Dikarya</taxon>
        <taxon>Ascomycota</taxon>
        <taxon>Saccharomycotina</taxon>
        <taxon>Pichiomycetes</taxon>
        <taxon>Pichiales</taxon>
        <taxon>Pichiaceae</taxon>
        <taxon>Ambrosiozyma</taxon>
    </lineage>
</organism>